<accession>A0A9R1V3I6</accession>
<protein>
    <recommendedName>
        <fullName evidence="5">Alpha-D-phosphohexomutase alpha/beta/alpha domain-containing protein</fullName>
    </recommendedName>
</protein>
<keyword evidence="7" id="KW-1185">Reference proteome</keyword>
<proteinExistence type="inferred from homology"/>
<evidence type="ECO:0000259" key="5">
    <source>
        <dbReference type="Pfam" id="PF02878"/>
    </source>
</evidence>
<organism evidence="6 7">
    <name type="scientific">Lactuca sativa</name>
    <name type="common">Garden lettuce</name>
    <dbReference type="NCBI Taxonomy" id="4236"/>
    <lineage>
        <taxon>Eukaryota</taxon>
        <taxon>Viridiplantae</taxon>
        <taxon>Streptophyta</taxon>
        <taxon>Embryophyta</taxon>
        <taxon>Tracheophyta</taxon>
        <taxon>Spermatophyta</taxon>
        <taxon>Magnoliopsida</taxon>
        <taxon>eudicotyledons</taxon>
        <taxon>Gunneridae</taxon>
        <taxon>Pentapetalae</taxon>
        <taxon>asterids</taxon>
        <taxon>campanulids</taxon>
        <taxon>Asterales</taxon>
        <taxon>Asteraceae</taxon>
        <taxon>Cichorioideae</taxon>
        <taxon>Cichorieae</taxon>
        <taxon>Lactucinae</taxon>
        <taxon>Lactuca</taxon>
    </lineage>
</organism>
<dbReference type="InterPro" id="IPR016055">
    <property type="entry name" value="A-D-PHexomutase_a/b/a-I/II/III"/>
</dbReference>
<dbReference type="Pfam" id="PF02878">
    <property type="entry name" value="PGM_PMM_I"/>
    <property type="match status" value="1"/>
</dbReference>
<dbReference type="GO" id="GO:0004614">
    <property type="term" value="F:phosphoglucomutase activity"/>
    <property type="evidence" value="ECO:0007669"/>
    <property type="project" value="InterPro"/>
</dbReference>
<evidence type="ECO:0000256" key="4">
    <source>
        <dbReference type="ARBA" id="ARBA00023235"/>
    </source>
</evidence>
<keyword evidence="2" id="KW-0479">Metal-binding</keyword>
<evidence type="ECO:0000256" key="2">
    <source>
        <dbReference type="ARBA" id="ARBA00022723"/>
    </source>
</evidence>
<dbReference type="InterPro" id="IPR005844">
    <property type="entry name" value="A-D-PHexomutase_a/b/a-I"/>
</dbReference>
<feature type="domain" description="Alpha-D-phosphohexomutase alpha/beta/alpha" evidence="5">
    <location>
        <begin position="20"/>
        <end position="74"/>
    </location>
</feature>
<dbReference type="PANTHER" id="PTHR22573">
    <property type="entry name" value="PHOSPHOHEXOMUTASE FAMILY MEMBER"/>
    <property type="match status" value="1"/>
</dbReference>
<dbReference type="AlphaFoldDB" id="A0A9R1V3I6"/>
<evidence type="ECO:0000256" key="1">
    <source>
        <dbReference type="ARBA" id="ARBA00010231"/>
    </source>
</evidence>
<evidence type="ECO:0000256" key="3">
    <source>
        <dbReference type="ARBA" id="ARBA00022842"/>
    </source>
</evidence>
<dbReference type="Proteomes" id="UP000235145">
    <property type="component" value="Unassembled WGS sequence"/>
</dbReference>
<dbReference type="SUPFAM" id="SSF53738">
    <property type="entry name" value="Phosphoglucomutase, first 3 domains"/>
    <property type="match status" value="1"/>
</dbReference>
<evidence type="ECO:0000313" key="6">
    <source>
        <dbReference type="EMBL" id="KAJ0197606.1"/>
    </source>
</evidence>
<dbReference type="EMBL" id="NBSK02000007">
    <property type="protein sequence ID" value="KAJ0197606.1"/>
    <property type="molecule type" value="Genomic_DNA"/>
</dbReference>
<dbReference type="GO" id="GO:0005975">
    <property type="term" value="P:carbohydrate metabolic process"/>
    <property type="evidence" value="ECO:0007669"/>
    <property type="project" value="InterPro"/>
</dbReference>
<comment type="similarity">
    <text evidence="1">Belongs to the phosphohexose mutase family.</text>
</comment>
<dbReference type="GO" id="GO:0046872">
    <property type="term" value="F:metal ion binding"/>
    <property type="evidence" value="ECO:0007669"/>
    <property type="project" value="UniProtKB-KW"/>
</dbReference>
<name>A0A9R1V3I6_LACSA</name>
<sequence>MTILPLHFKCIDDAFFSRTGSTLTLVVSGDGRYYSKDAIQIIIKMTATNGARRIWVGQNGLLSTPVVSAVVRERVGADVSLSGFKIFNKITLLNQ</sequence>
<dbReference type="PANTHER" id="PTHR22573:SF2">
    <property type="entry name" value="PHOSPHOGLUCOMUTASE"/>
    <property type="match status" value="1"/>
</dbReference>
<comment type="caution">
    <text evidence="6">The sequence shown here is derived from an EMBL/GenBank/DDBJ whole genome shotgun (WGS) entry which is preliminary data.</text>
</comment>
<dbReference type="Gene3D" id="3.40.120.10">
    <property type="entry name" value="Alpha-D-Glucose-1,6-Bisphosphate, subunit A, domain 3"/>
    <property type="match status" value="1"/>
</dbReference>
<evidence type="ECO:0000313" key="7">
    <source>
        <dbReference type="Proteomes" id="UP000235145"/>
    </source>
</evidence>
<dbReference type="InterPro" id="IPR045244">
    <property type="entry name" value="PGM"/>
</dbReference>
<keyword evidence="3" id="KW-0460">Magnesium</keyword>
<gene>
    <name evidence="6" type="ORF">LSAT_V11C700363200</name>
</gene>
<keyword evidence="4" id="KW-0413">Isomerase</keyword>
<reference evidence="6 7" key="1">
    <citation type="journal article" date="2017" name="Nat. Commun.">
        <title>Genome assembly with in vitro proximity ligation data and whole-genome triplication in lettuce.</title>
        <authorList>
            <person name="Reyes-Chin-Wo S."/>
            <person name="Wang Z."/>
            <person name="Yang X."/>
            <person name="Kozik A."/>
            <person name="Arikit S."/>
            <person name="Song C."/>
            <person name="Xia L."/>
            <person name="Froenicke L."/>
            <person name="Lavelle D.O."/>
            <person name="Truco M.J."/>
            <person name="Xia R."/>
            <person name="Zhu S."/>
            <person name="Xu C."/>
            <person name="Xu H."/>
            <person name="Xu X."/>
            <person name="Cox K."/>
            <person name="Korf I."/>
            <person name="Meyers B.C."/>
            <person name="Michelmore R.W."/>
        </authorList>
    </citation>
    <scope>NUCLEOTIDE SEQUENCE [LARGE SCALE GENOMIC DNA]</scope>
    <source>
        <strain evidence="7">cv. Salinas</strain>
        <tissue evidence="6">Seedlings</tissue>
    </source>
</reference>